<reference evidence="1" key="1">
    <citation type="submission" date="2023-03" db="EMBL/GenBank/DDBJ databases">
        <title>Massive genome expansion in bonnet fungi (Mycena s.s.) driven by repeated elements and novel gene families across ecological guilds.</title>
        <authorList>
            <consortium name="Lawrence Berkeley National Laboratory"/>
            <person name="Harder C.B."/>
            <person name="Miyauchi S."/>
            <person name="Viragh M."/>
            <person name="Kuo A."/>
            <person name="Thoen E."/>
            <person name="Andreopoulos B."/>
            <person name="Lu D."/>
            <person name="Skrede I."/>
            <person name="Drula E."/>
            <person name="Henrissat B."/>
            <person name="Morin E."/>
            <person name="Kohler A."/>
            <person name="Barry K."/>
            <person name="LaButti K."/>
            <person name="Morin E."/>
            <person name="Salamov A."/>
            <person name="Lipzen A."/>
            <person name="Mereny Z."/>
            <person name="Hegedus B."/>
            <person name="Baldrian P."/>
            <person name="Stursova M."/>
            <person name="Weitz H."/>
            <person name="Taylor A."/>
            <person name="Grigoriev I.V."/>
            <person name="Nagy L.G."/>
            <person name="Martin F."/>
            <person name="Kauserud H."/>
        </authorList>
    </citation>
    <scope>NUCLEOTIDE SEQUENCE</scope>
    <source>
        <strain evidence="1">9144</strain>
    </source>
</reference>
<evidence type="ECO:0000313" key="2">
    <source>
        <dbReference type="Proteomes" id="UP001219525"/>
    </source>
</evidence>
<sequence>MGPFLFLPPPSLSPSLALLCTVSSAHLNHAGLHRFDHQLPNGGVHHRGLQPTLSTGTWYHNGGSDELLALKTILAPGVSLCCQMRFWRHGTFGVLDSNNEKCNEGYSRYPVPQRTAWPPPPHVLLP</sequence>
<dbReference type="EMBL" id="JARJCW010000147">
    <property type="protein sequence ID" value="KAJ7190555.1"/>
    <property type="molecule type" value="Genomic_DNA"/>
</dbReference>
<keyword evidence="2" id="KW-1185">Reference proteome</keyword>
<accession>A0AAD6UNX6</accession>
<evidence type="ECO:0000313" key="1">
    <source>
        <dbReference type="EMBL" id="KAJ7190555.1"/>
    </source>
</evidence>
<name>A0AAD6UNX6_9AGAR</name>
<protein>
    <submittedName>
        <fullName evidence="1">Uncharacterized protein</fullName>
    </submittedName>
</protein>
<dbReference type="Proteomes" id="UP001219525">
    <property type="component" value="Unassembled WGS sequence"/>
</dbReference>
<proteinExistence type="predicted"/>
<gene>
    <name evidence="1" type="ORF">GGX14DRAFT_407893</name>
</gene>
<comment type="caution">
    <text evidence="1">The sequence shown here is derived from an EMBL/GenBank/DDBJ whole genome shotgun (WGS) entry which is preliminary data.</text>
</comment>
<organism evidence="1 2">
    <name type="scientific">Mycena pura</name>
    <dbReference type="NCBI Taxonomy" id="153505"/>
    <lineage>
        <taxon>Eukaryota</taxon>
        <taxon>Fungi</taxon>
        <taxon>Dikarya</taxon>
        <taxon>Basidiomycota</taxon>
        <taxon>Agaricomycotina</taxon>
        <taxon>Agaricomycetes</taxon>
        <taxon>Agaricomycetidae</taxon>
        <taxon>Agaricales</taxon>
        <taxon>Marasmiineae</taxon>
        <taxon>Mycenaceae</taxon>
        <taxon>Mycena</taxon>
    </lineage>
</organism>
<dbReference type="AlphaFoldDB" id="A0AAD6UNX6"/>